<dbReference type="OrthoDB" id="8300278at2759"/>
<dbReference type="InterPro" id="IPR006058">
    <property type="entry name" value="2Fe2S_fd_BS"/>
</dbReference>
<dbReference type="GO" id="GO:0005777">
    <property type="term" value="C:peroxisome"/>
    <property type="evidence" value="ECO:0007669"/>
    <property type="project" value="UniProtKB-SubCell"/>
</dbReference>
<keyword evidence="7 18" id="KW-0001">2Fe-2S</keyword>
<dbReference type="InterPro" id="IPR036683">
    <property type="entry name" value="CO_DH_flav_C_dom_sf"/>
</dbReference>
<evidence type="ECO:0000256" key="8">
    <source>
        <dbReference type="ARBA" id="ARBA00022723"/>
    </source>
</evidence>
<proteinExistence type="inferred from homology"/>
<dbReference type="AlphaFoldDB" id="A0A9P0BVZ8"/>
<evidence type="ECO:0000259" key="19">
    <source>
        <dbReference type="PROSITE" id="PS51085"/>
    </source>
</evidence>
<dbReference type="Proteomes" id="UP001154114">
    <property type="component" value="Chromosome 7"/>
</dbReference>
<comment type="subunit">
    <text evidence="4">Homodimer.</text>
</comment>
<keyword evidence="6" id="KW-0285">Flavoprotein</keyword>
<evidence type="ECO:0000256" key="1">
    <source>
        <dbReference type="ARBA" id="ARBA00001974"/>
    </source>
</evidence>
<feature type="binding site" evidence="18">
    <location>
        <position position="77"/>
    </location>
    <ligand>
        <name>[2Fe-2S] cluster</name>
        <dbReference type="ChEBI" id="CHEBI:190135"/>
        <label>1</label>
    </ligand>
</feature>
<feature type="active site" description="Proton acceptor" evidence="16">
    <location>
        <position position="1219"/>
    </location>
</feature>
<dbReference type="Pfam" id="PF00111">
    <property type="entry name" value="Fer2"/>
    <property type="match status" value="1"/>
</dbReference>
<keyword evidence="14" id="KW-0576">Peroxisome</keyword>
<evidence type="ECO:0000256" key="6">
    <source>
        <dbReference type="ARBA" id="ARBA00022630"/>
    </source>
</evidence>
<feature type="binding site" evidence="18">
    <location>
        <position position="152"/>
    </location>
    <ligand>
        <name>[2Fe-2S] cluster</name>
        <dbReference type="ChEBI" id="CHEBI:190135"/>
        <label>2</label>
    </ligand>
</feature>
<dbReference type="SUPFAM" id="SSF54665">
    <property type="entry name" value="CO dehydrogenase molybdoprotein N-domain-like"/>
    <property type="match status" value="1"/>
</dbReference>
<name>A0A9P0BVZ8_CHRIL</name>
<dbReference type="Pfam" id="PF20256">
    <property type="entry name" value="MoCoBD_2"/>
    <property type="match status" value="1"/>
</dbReference>
<feature type="binding site" evidence="18">
    <location>
        <position position="150"/>
    </location>
    <ligand>
        <name>[2Fe-2S] cluster</name>
        <dbReference type="ChEBI" id="CHEBI:190135"/>
        <label>2</label>
    </ligand>
</feature>
<dbReference type="FunFam" id="3.10.20.30:FF:000012">
    <property type="entry name" value="Xanthine dehydrogenase/oxidase"/>
    <property type="match status" value="1"/>
</dbReference>
<dbReference type="InterPro" id="IPR001041">
    <property type="entry name" value="2Fe-2S_ferredoxin-type"/>
</dbReference>
<comment type="cofactor">
    <cofactor evidence="1 17">
        <name>FAD</name>
        <dbReference type="ChEBI" id="CHEBI:57692"/>
    </cofactor>
</comment>
<dbReference type="InterPro" id="IPR037165">
    <property type="entry name" value="AldOxase/xan_DH_Mopterin-bd_sf"/>
</dbReference>
<dbReference type="InterPro" id="IPR016169">
    <property type="entry name" value="FAD-bd_PCMH_sub2"/>
</dbReference>
<comment type="similarity">
    <text evidence="3">Belongs to the xanthine dehydrogenase family.</text>
</comment>
<dbReference type="Gene3D" id="3.90.1170.50">
    <property type="entry name" value="Aldehyde oxidase/xanthine dehydrogenase, a/b hammerhead"/>
    <property type="match status" value="1"/>
</dbReference>
<feature type="binding site" evidence="18">
    <location>
        <position position="117"/>
    </location>
    <ligand>
        <name>[2Fe-2S] cluster</name>
        <dbReference type="ChEBI" id="CHEBI:190135"/>
        <label>2</label>
    </ligand>
</feature>
<dbReference type="PROSITE" id="PS51085">
    <property type="entry name" value="2FE2S_FER_2"/>
    <property type="match status" value="1"/>
</dbReference>
<dbReference type="Pfam" id="PF03450">
    <property type="entry name" value="CO_deh_flav_C"/>
    <property type="match status" value="1"/>
</dbReference>
<evidence type="ECO:0000256" key="11">
    <source>
        <dbReference type="ARBA" id="ARBA00023004"/>
    </source>
</evidence>
<dbReference type="InterPro" id="IPR036318">
    <property type="entry name" value="FAD-bd_PCMH-like_sf"/>
</dbReference>
<feature type="binding site" evidence="18">
    <location>
        <position position="120"/>
    </location>
    <ligand>
        <name>[2Fe-2S] cluster</name>
        <dbReference type="ChEBI" id="CHEBI:190135"/>
        <label>2</label>
    </ligand>
</feature>
<keyword evidence="9 17" id="KW-0274">FAD</keyword>
<dbReference type="GO" id="GO:0071949">
    <property type="term" value="F:FAD binding"/>
    <property type="evidence" value="ECO:0007669"/>
    <property type="project" value="InterPro"/>
</dbReference>
<dbReference type="Gene3D" id="3.30.365.10">
    <property type="entry name" value="Aldehyde oxidase/xanthine dehydrogenase, molybdopterin binding domain"/>
    <property type="match status" value="4"/>
</dbReference>
<dbReference type="Pfam" id="PF01799">
    <property type="entry name" value="Fer2_2"/>
    <property type="match status" value="1"/>
</dbReference>
<feature type="binding site" evidence="18">
    <location>
        <position position="52"/>
    </location>
    <ligand>
        <name>[2Fe-2S] cluster</name>
        <dbReference type="ChEBI" id="CHEBI:190135"/>
        <label>1</label>
    </ligand>
</feature>
<dbReference type="InterPro" id="IPR016166">
    <property type="entry name" value="FAD-bd_PCMH"/>
</dbReference>
<keyword evidence="5 18" id="KW-0500">Molybdenum</keyword>
<keyword evidence="8 18" id="KW-0479">Metal-binding</keyword>
<dbReference type="InterPro" id="IPR008274">
    <property type="entry name" value="AldOxase/xan_DH_MoCoBD1"/>
</dbReference>
<dbReference type="GO" id="GO:0051537">
    <property type="term" value="F:2 iron, 2 sulfur cluster binding"/>
    <property type="evidence" value="ECO:0007669"/>
    <property type="project" value="UniProtKB-KW"/>
</dbReference>
<dbReference type="Gene3D" id="3.30.390.50">
    <property type="entry name" value="CO dehydrogenase flavoprotein, C-terminal domain"/>
    <property type="match status" value="1"/>
</dbReference>
<dbReference type="InterPro" id="IPR036884">
    <property type="entry name" value="2Fe-2S-bd_dom_sf"/>
</dbReference>
<dbReference type="SMART" id="SM01008">
    <property type="entry name" value="Ald_Xan_dh_C"/>
    <property type="match status" value="1"/>
</dbReference>
<evidence type="ECO:0000256" key="7">
    <source>
        <dbReference type="ARBA" id="ARBA00022714"/>
    </source>
</evidence>
<feature type="binding site" evidence="17">
    <location>
        <position position="413"/>
    </location>
    <ligand>
        <name>FAD</name>
        <dbReference type="ChEBI" id="CHEBI:57692"/>
    </ligand>
</feature>
<feature type="binding site" evidence="18">
    <location>
        <position position="780"/>
    </location>
    <ligand>
        <name>Mo-molybdopterin</name>
        <dbReference type="ChEBI" id="CHEBI:71302"/>
    </ligand>
    <ligandPart>
        <name>Mo</name>
        <dbReference type="ChEBI" id="CHEBI:28685"/>
    </ligandPart>
</feature>
<evidence type="ECO:0000256" key="4">
    <source>
        <dbReference type="ARBA" id="ARBA00011738"/>
    </source>
</evidence>
<dbReference type="Gene3D" id="3.10.20.30">
    <property type="match status" value="1"/>
</dbReference>
<dbReference type="Gene3D" id="3.30.465.10">
    <property type="match status" value="1"/>
</dbReference>
<keyword evidence="13" id="KW-0520">NAD</keyword>
<evidence type="ECO:0000259" key="20">
    <source>
        <dbReference type="PROSITE" id="PS51387"/>
    </source>
</evidence>
<dbReference type="SUPFAM" id="SSF55447">
    <property type="entry name" value="CO dehydrogenase flavoprotein C-terminal domain-like"/>
    <property type="match status" value="1"/>
</dbReference>
<dbReference type="EMBL" id="LR824010">
    <property type="protein sequence ID" value="CAH0625332.1"/>
    <property type="molecule type" value="Genomic_DNA"/>
</dbReference>
<evidence type="ECO:0008006" key="23">
    <source>
        <dbReference type="Google" id="ProtNLM"/>
    </source>
</evidence>
<keyword evidence="11 18" id="KW-0408">Iron</keyword>
<evidence type="ECO:0000256" key="16">
    <source>
        <dbReference type="PIRSR" id="PIRSR000127-1"/>
    </source>
</evidence>
<dbReference type="InterPro" id="IPR016208">
    <property type="entry name" value="Ald_Oxase/xanthine_DH-like"/>
</dbReference>
<dbReference type="SMART" id="SM01092">
    <property type="entry name" value="CO_deh_flav_C"/>
    <property type="match status" value="1"/>
</dbReference>
<feature type="domain" description="2Fe-2S ferredoxin-type" evidence="19">
    <location>
        <begin position="7"/>
        <end position="95"/>
    </location>
</feature>
<dbReference type="SUPFAM" id="SSF47741">
    <property type="entry name" value="CO dehydrogenase ISP C-domain like"/>
    <property type="match status" value="1"/>
</dbReference>
<evidence type="ECO:0000256" key="13">
    <source>
        <dbReference type="ARBA" id="ARBA00023027"/>
    </source>
</evidence>
<dbReference type="SUPFAM" id="SSF54292">
    <property type="entry name" value="2Fe-2S ferredoxin-like"/>
    <property type="match status" value="1"/>
</dbReference>
<dbReference type="PROSITE" id="PS51387">
    <property type="entry name" value="FAD_PCMH"/>
    <property type="match status" value="1"/>
</dbReference>
<evidence type="ECO:0000256" key="15">
    <source>
        <dbReference type="ARBA" id="ARBA00034078"/>
    </source>
</evidence>
<comment type="cofactor">
    <cofactor evidence="18">
        <name>[2Fe-2S] cluster</name>
        <dbReference type="ChEBI" id="CHEBI:190135"/>
    </cofactor>
    <text evidence="18">Binds 2 [2Fe-2S] clusters.</text>
</comment>
<evidence type="ECO:0000256" key="12">
    <source>
        <dbReference type="ARBA" id="ARBA00023014"/>
    </source>
</evidence>
<dbReference type="Pfam" id="PF02738">
    <property type="entry name" value="MoCoBD_1"/>
    <property type="match status" value="1"/>
</dbReference>
<dbReference type="SUPFAM" id="SSF56176">
    <property type="entry name" value="FAD-binding/transporter-associated domain-like"/>
    <property type="match status" value="1"/>
</dbReference>
<dbReference type="GO" id="GO:0005506">
    <property type="term" value="F:iron ion binding"/>
    <property type="evidence" value="ECO:0007669"/>
    <property type="project" value="InterPro"/>
</dbReference>
<feature type="binding site" evidence="18">
    <location>
        <position position="892"/>
    </location>
    <ligand>
        <name>Mo-molybdopterin</name>
        <dbReference type="ChEBI" id="CHEBI:71302"/>
    </ligand>
    <ligandPart>
        <name>Mo</name>
        <dbReference type="ChEBI" id="CHEBI:28685"/>
    </ligandPart>
</feature>
<dbReference type="Gene3D" id="1.10.150.120">
    <property type="entry name" value="[2Fe-2S]-binding domain"/>
    <property type="match status" value="1"/>
</dbReference>
<dbReference type="InterPro" id="IPR012675">
    <property type="entry name" value="Beta-grasp_dom_sf"/>
</dbReference>
<keyword evidence="12 18" id="KW-0411">Iron-sulfur</keyword>
<evidence type="ECO:0000256" key="5">
    <source>
        <dbReference type="ARBA" id="ARBA00022505"/>
    </source>
</evidence>
<evidence type="ECO:0000256" key="14">
    <source>
        <dbReference type="ARBA" id="ARBA00023140"/>
    </source>
</evidence>
<feature type="binding site" evidence="18">
    <location>
        <position position="47"/>
    </location>
    <ligand>
        <name>[2Fe-2S] cluster</name>
        <dbReference type="ChEBI" id="CHEBI:190135"/>
        <label>1</label>
    </ligand>
</feature>
<gene>
    <name evidence="21" type="ORF">CINC_LOCUS11956</name>
</gene>
<dbReference type="InterPro" id="IPR036010">
    <property type="entry name" value="2Fe-2S_ferredoxin-like_sf"/>
</dbReference>
<dbReference type="InterPro" id="IPR002888">
    <property type="entry name" value="2Fe-2S-bd"/>
</dbReference>
<feature type="binding site" evidence="17">
    <location>
        <begin position="339"/>
        <end position="343"/>
    </location>
    <ligand>
        <name>FAD</name>
        <dbReference type="ChEBI" id="CHEBI:57692"/>
    </ligand>
</feature>
<dbReference type="PANTHER" id="PTHR11908">
    <property type="entry name" value="XANTHINE DEHYDROGENASE"/>
    <property type="match status" value="1"/>
</dbReference>
<keyword evidence="22" id="KW-1185">Reference proteome</keyword>
<organism evidence="21 22">
    <name type="scientific">Chrysodeixis includens</name>
    <name type="common">Soybean looper</name>
    <name type="synonym">Pseudoplusia includens</name>
    <dbReference type="NCBI Taxonomy" id="689277"/>
    <lineage>
        <taxon>Eukaryota</taxon>
        <taxon>Metazoa</taxon>
        <taxon>Ecdysozoa</taxon>
        <taxon>Arthropoda</taxon>
        <taxon>Hexapoda</taxon>
        <taxon>Insecta</taxon>
        <taxon>Pterygota</taxon>
        <taxon>Neoptera</taxon>
        <taxon>Endopterygota</taxon>
        <taxon>Lepidoptera</taxon>
        <taxon>Glossata</taxon>
        <taxon>Ditrysia</taxon>
        <taxon>Noctuoidea</taxon>
        <taxon>Noctuidae</taxon>
        <taxon>Plusiinae</taxon>
        <taxon>Chrysodeixis</taxon>
    </lineage>
</organism>
<dbReference type="SUPFAM" id="SSF56003">
    <property type="entry name" value="Molybdenum cofactor-binding domain"/>
    <property type="match status" value="1"/>
</dbReference>
<evidence type="ECO:0000256" key="10">
    <source>
        <dbReference type="ARBA" id="ARBA00023002"/>
    </source>
</evidence>
<keyword evidence="10" id="KW-0560">Oxidoreductase</keyword>
<dbReference type="Pfam" id="PF00941">
    <property type="entry name" value="FAD_binding_5"/>
    <property type="match status" value="1"/>
</dbReference>
<accession>A0A9P0BVZ8</accession>
<dbReference type="InterPro" id="IPR036856">
    <property type="entry name" value="Ald_Oxase/Xan_DH_a/b_sf"/>
</dbReference>
<protein>
    <recommendedName>
        <fullName evidence="23">Aldehyde oxidase</fullName>
    </recommendedName>
</protein>
<comment type="cofactor">
    <cofactor evidence="18">
        <name>Mo-molybdopterin</name>
        <dbReference type="ChEBI" id="CHEBI:71302"/>
    </cofactor>
    <text evidence="18">Binds 1 Mo-molybdopterin (Mo-MPT) cofactor per subunit.</text>
</comment>
<dbReference type="PANTHER" id="PTHR11908:SF132">
    <property type="entry name" value="ALDEHYDE OXIDASE 1-RELATED"/>
    <property type="match status" value="1"/>
</dbReference>
<dbReference type="InterPro" id="IPR002346">
    <property type="entry name" value="Mopterin_DH_FAD-bd"/>
</dbReference>
<evidence type="ECO:0000256" key="3">
    <source>
        <dbReference type="ARBA" id="ARBA00006849"/>
    </source>
</evidence>
<dbReference type="FunFam" id="3.30.390.50:FF:000003">
    <property type="entry name" value="Aldehyde oxidase1"/>
    <property type="match status" value="1"/>
</dbReference>
<dbReference type="FunFam" id="3.30.365.10:FF:000001">
    <property type="entry name" value="Xanthine dehydrogenase oxidase"/>
    <property type="match status" value="1"/>
</dbReference>
<reference evidence="21" key="1">
    <citation type="submission" date="2021-12" db="EMBL/GenBank/DDBJ databases">
        <authorList>
            <person name="King R."/>
        </authorList>
    </citation>
    <scope>NUCLEOTIDE SEQUENCE</scope>
</reference>
<comment type="cofactor">
    <cofactor evidence="15">
        <name>[2Fe-2S] cluster</name>
        <dbReference type="ChEBI" id="CHEBI:190135"/>
    </cofactor>
</comment>
<dbReference type="InterPro" id="IPR005107">
    <property type="entry name" value="CO_DH_flav_C"/>
</dbReference>
<dbReference type="Pfam" id="PF01315">
    <property type="entry name" value="Ald_Xan_dh_C"/>
    <property type="match status" value="1"/>
</dbReference>
<dbReference type="InterPro" id="IPR000674">
    <property type="entry name" value="Ald_Oxase/Xan_DH_a/b"/>
</dbReference>
<comment type="subcellular location">
    <subcellularLocation>
        <location evidence="2">Peroxisome</location>
    </subcellularLocation>
</comment>
<evidence type="ECO:0000256" key="17">
    <source>
        <dbReference type="PIRSR" id="PIRSR000127-2"/>
    </source>
</evidence>
<evidence type="ECO:0000256" key="9">
    <source>
        <dbReference type="ARBA" id="ARBA00022827"/>
    </source>
</evidence>
<dbReference type="FunFam" id="3.30.365.10:FF:000008">
    <property type="entry name" value="Aldehyde oxidase1"/>
    <property type="match status" value="1"/>
</dbReference>
<dbReference type="GO" id="GO:0016491">
    <property type="term" value="F:oxidoreductase activity"/>
    <property type="evidence" value="ECO:0007669"/>
    <property type="project" value="UniProtKB-KW"/>
</dbReference>
<sequence length="1277" mass="140769">MEAKTLSQIEFTVNGKKCTVNECLPRETSLNAYLRYVLCLPGTKAMCHEGGCGSCIVMVRARRQTSGKYETFSVNSCLVLVFSCHDWDITTIEGVGNRLKGYSDAQKRIVSFNGTQCGYCTPGWVMQITSLQDKNLSMLELENSFGSNTCRCTGFRPILDTIKSFAIDASPELRAQVRDIEEGGAGACGQTCAGCTRRCSLHSGSDASDWSVVTEEQKESPIYLDFGKYKFFKVYEQSDIFDVLKKYGQDSYMLVDGNTGKGIVENFEYPNNLIDISGVSSLKTYEFDQNLVLGANVSLQDCITIFKDTVKTRSEFAYLAEFVKHFELIAHIPVRKIGSIAGNLMYRRAVPTYQSDLFVLFECVGARIVVRNRLNKKTTLTLKQFLNFDMKGILMLNILLPPLSSSHILRSYKIMPRNQNALAIVNSAFLIKLSKKNLIESASIVYGNIDPNFTHATDTEKYLVGKNLFTDDVLQGAIKVLSKELRPVEIAGEPSIESRKKLALGLFYKFVLNISPVGTALSKYNSGRELFSRPVSYGKQDYQTTPSLFPLNQPVDKLEAAIQSSGEANYVNDLPPLPREVFGAFVLSTVHNGEVDKVGTKEALAVDGVVAVYTSEDIPGVNSFTFPGIQLQSEDEEILATKVKFYGQPVAVVVAKTEELAARVAKTVKVTYKNVSNAAPVLTIDDAKKDSNRYVPGDAKITPTAKGENTTKVIKGVYDIEAQYHYYLEPVTCVVVPVDKTLEVYDSTQWMDLTQIAVARSLGISESEVIVKVRRIGGGFGGKISRNVQAAAACALVAKKLDLPCRFILPIQTNLTTTGRRLPCQCEYEVGIDDNGEIQYLNASLVEDNGNSNNENILSYAAGGFPNCYDSSKWSVSTGTVTTDTPSNSFARAPGTCEGISSIEHIMQHIAFAAQKDPTSVRLKNMRTEDNDLPQLIETLKTETNYDARVTEIKQFNDANRWMKKAISVNVMSFPVEFYGNYSALVTIYRGDGTVTITTGGIEMGQGINTKAAQVCAYELGIPLEYVTVIPHYSFVAANNVFSGSSITTESVCYSIIKACEALKSRLAPIKTANPDASWKDIIKKAGESQIDLTALYMMTDSDKNLSAYSAFAVSIVEIQLDVITGRFQINRADILEDVGLSANPKLDVGQVEGAYVQGIGYFTCEKLVYDKVTGKLLTNRSLKYHVPLALDIPVEFNVKFRYNSKNPKGVLGSKTCGEMGICTSHGVTHALRQCIMESRKDSGYDPNEWIYIPVPYDTETILKALNVKPEEFVLCK</sequence>
<evidence type="ECO:0000256" key="18">
    <source>
        <dbReference type="PIRSR" id="PIRSR000127-3"/>
    </source>
</evidence>
<evidence type="ECO:0000313" key="21">
    <source>
        <dbReference type="EMBL" id="CAH0625332.1"/>
    </source>
</evidence>
<evidence type="ECO:0000313" key="22">
    <source>
        <dbReference type="Proteomes" id="UP001154114"/>
    </source>
</evidence>
<dbReference type="PIRSF" id="PIRSF000127">
    <property type="entry name" value="Xanthine_DH"/>
    <property type="match status" value="1"/>
</dbReference>
<dbReference type="PROSITE" id="PS00197">
    <property type="entry name" value="2FE2S_FER_1"/>
    <property type="match status" value="1"/>
</dbReference>
<dbReference type="InterPro" id="IPR046867">
    <property type="entry name" value="AldOxase/xan_DH_MoCoBD2"/>
</dbReference>
<feature type="binding site" evidence="18">
    <location>
        <position position="55"/>
    </location>
    <ligand>
        <name>[2Fe-2S] cluster</name>
        <dbReference type="ChEBI" id="CHEBI:190135"/>
        <label>1</label>
    </ligand>
</feature>
<evidence type="ECO:0000256" key="2">
    <source>
        <dbReference type="ARBA" id="ARBA00004275"/>
    </source>
</evidence>
<feature type="binding site" evidence="18">
    <location>
        <position position="749"/>
    </location>
    <ligand>
        <name>Mo-molybdopterin</name>
        <dbReference type="ChEBI" id="CHEBI:71302"/>
    </ligand>
    <ligandPart>
        <name>Mo</name>
        <dbReference type="ChEBI" id="CHEBI:28685"/>
    </ligandPart>
</feature>
<feature type="domain" description="FAD-binding PCMH-type" evidence="20">
    <location>
        <begin position="224"/>
        <end position="419"/>
    </location>
</feature>